<keyword evidence="1" id="KW-1133">Transmembrane helix</keyword>
<evidence type="ECO:0000256" key="1">
    <source>
        <dbReference type="SAM" id="Phobius"/>
    </source>
</evidence>
<dbReference type="EMBL" id="ATGI01000003">
    <property type="protein sequence ID" value="EPF80728.1"/>
    <property type="molecule type" value="Genomic_DNA"/>
</dbReference>
<feature type="transmembrane region" description="Helical" evidence="1">
    <location>
        <begin position="198"/>
        <end position="219"/>
    </location>
</feature>
<gene>
    <name evidence="2" type="ORF">F945_00474</name>
</gene>
<dbReference type="HOGENOM" id="CLU_1253706_0_0_6"/>
<organism evidence="2 3">
    <name type="scientific">Acinetobacter rudis CIP 110305</name>
    <dbReference type="NCBI Taxonomy" id="421052"/>
    <lineage>
        <taxon>Bacteria</taxon>
        <taxon>Pseudomonadati</taxon>
        <taxon>Pseudomonadota</taxon>
        <taxon>Gammaproteobacteria</taxon>
        <taxon>Moraxellales</taxon>
        <taxon>Moraxellaceae</taxon>
        <taxon>Acinetobacter</taxon>
    </lineage>
</organism>
<protein>
    <submittedName>
        <fullName evidence="2">Uncharacterized protein</fullName>
    </submittedName>
</protein>
<evidence type="ECO:0000313" key="2">
    <source>
        <dbReference type="EMBL" id="EPF80728.1"/>
    </source>
</evidence>
<dbReference type="RefSeq" id="WP_016654912.1">
    <property type="nucleotide sequence ID" value="NZ_KE340348.1"/>
</dbReference>
<dbReference type="AlphaFoldDB" id="S3NQR3"/>
<dbReference type="PATRIC" id="fig|421052.3.peg.469"/>
<dbReference type="Proteomes" id="UP000014568">
    <property type="component" value="Unassembled WGS sequence"/>
</dbReference>
<accession>S3NQR3</accession>
<sequence length="220" mass="25656">MNNRDHPTSKAATRIAAVGFMLMITYSAQQQFDQKLVKLNALSLASWKVVKFDSPNELTADVLAFRTGEHRLTLYDQYRRSLEFKCSGNGLSEFCRDLNNKQLTPTQFEFYVRYNPKSNIEYYDQHKIKRIDFLDAQQRPQSLDVMTVAPNSSQYIAAERKSFHRFFLLYGFLYAAICISLLIYAFSEPRQSHPIRFYTANIIAAAIILHYLYFIVLFLI</sequence>
<comment type="caution">
    <text evidence="2">The sequence shown here is derived from an EMBL/GenBank/DDBJ whole genome shotgun (WGS) entry which is preliminary data.</text>
</comment>
<proteinExistence type="predicted"/>
<keyword evidence="1" id="KW-0812">Transmembrane</keyword>
<reference evidence="2 3" key="1">
    <citation type="submission" date="2013-06" db="EMBL/GenBank/DDBJ databases">
        <title>The Genome Sequence of Acinetobacter rudis CIP 110305.</title>
        <authorList>
            <consortium name="The Broad Institute Genome Sequencing Platform"/>
            <consortium name="The Broad Institute Genome Sequencing Center for Infectious Disease"/>
            <person name="Cerqueira G."/>
            <person name="Feldgarden M."/>
            <person name="Courvalin P."/>
            <person name="Perichon B."/>
            <person name="Grillot-Courvalin C."/>
            <person name="Clermont D."/>
            <person name="Rocha E."/>
            <person name="Yoon E.-J."/>
            <person name="Nemec A."/>
            <person name="Young S.K."/>
            <person name="Zeng Q."/>
            <person name="Gargeya S."/>
            <person name="Fitzgerald M."/>
            <person name="Abouelleil A."/>
            <person name="Alvarado L."/>
            <person name="Berlin A.M."/>
            <person name="Chapman S.B."/>
            <person name="Dewar J."/>
            <person name="Goldberg J."/>
            <person name="Griggs A."/>
            <person name="Gujja S."/>
            <person name="Hansen M."/>
            <person name="Howarth C."/>
            <person name="Imamovic A."/>
            <person name="Larimer J."/>
            <person name="McCowan C."/>
            <person name="Murphy C."/>
            <person name="Pearson M."/>
            <person name="Priest M."/>
            <person name="Roberts A."/>
            <person name="Saif S."/>
            <person name="Shea T."/>
            <person name="Sykes S."/>
            <person name="Wortman J."/>
            <person name="Nusbaum C."/>
            <person name="Birren B."/>
        </authorList>
    </citation>
    <scope>NUCLEOTIDE SEQUENCE [LARGE SCALE GENOMIC DNA]</scope>
    <source>
        <strain evidence="2 3">CIP 110305</strain>
    </source>
</reference>
<name>S3NQR3_9GAMM</name>
<evidence type="ECO:0000313" key="3">
    <source>
        <dbReference type="Proteomes" id="UP000014568"/>
    </source>
</evidence>
<feature type="transmembrane region" description="Helical" evidence="1">
    <location>
        <begin position="166"/>
        <end position="186"/>
    </location>
</feature>
<keyword evidence="3" id="KW-1185">Reference proteome</keyword>
<keyword evidence="1" id="KW-0472">Membrane</keyword>